<keyword evidence="3" id="KW-1185">Reference proteome</keyword>
<sequence>MSSGGPGWRGWGPGISALGPGRGWLGTSLRAKTTTWLAGRRLAGGSGRCAKGTPRDDHITTSSSVTTCRPAQPPITPPSHVVP</sequence>
<evidence type="ECO:0000313" key="3">
    <source>
        <dbReference type="Proteomes" id="UP001286313"/>
    </source>
</evidence>
<accession>A0AAE1EEV1</accession>
<dbReference type="AlphaFoldDB" id="A0AAE1EEV1"/>
<dbReference type="EMBL" id="JAWQEG010008998">
    <property type="protein sequence ID" value="KAK3849314.1"/>
    <property type="molecule type" value="Genomic_DNA"/>
</dbReference>
<reference evidence="2" key="1">
    <citation type="submission" date="2023-10" db="EMBL/GenBank/DDBJ databases">
        <title>Genome assemblies of two species of porcelain crab, Petrolisthes cinctipes and Petrolisthes manimaculis (Anomura: Porcellanidae).</title>
        <authorList>
            <person name="Angst P."/>
        </authorList>
    </citation>
    <scope>NUCLEOTIDE SEQUENCE</scope>
    <source>
        <strain evidence="2">PB745_01</strain>
        <tissue evidence="2">Gill</tissue>
    </source>
</reference>
<feature type="compositionally biased region" description="Polar residues" evidence="1">
    <location>
        <begin position="60"/>
        <end position="69"/>
    </location>
</feature>
<name>A0AAE1EEV1_PETCI</name>
<comment type="caution">
    <text evidence="2">The sequence shown here is derived from an EMBL/GenBank/DDBJ whole genome shotgun (WGS) entry which is preliminary data.</text>
</comment>
<evidence type="ECO:0000256" key="1">
    <source>
        <dbReference type="SAM" id="MobiDB-lite"/>
    </source>
</evidence>
<proteinExistence type="predicted"/>
<dbReference type="Proteomes" id="UP001286313">
    <property type="component" value="Unassembled WGS sequence"/>
</dbReference>
<feature type="region of interest" description="Disordered" evidence="1">
    <location>
        <begin position="43"/>
        <end position="83"/>
    </location>
</feature>
<protein>
    <submittedName>
        <fullName evidence="2">Uncharacterized protein</fullName>
    </submittedName>
</protein>
<gene>
    <name evidence="2" type="ORF">Pcinc_043927</name>
</gene>
<feature type="region of interest" description="Disordered" evidence="1">
    <location>
        <begin position="1"/>
        <end position="21"/>
    </location>
</feature>
<evidence type="ECO:0000313" key="2">
    <source>
        <dbReference type="EMBL" id="KAK3849314.1"/>
    </source>
</evidence>
<organism evidence="2 3">
    <name type="scientific">Petrolisthes cinctipes</name>
    <name type="common">Flat porcelain crab</name>
    <dbReference type="NCBI Taxonomy" id="88211"/>
    <lineage>
        <taxon>Eukaryota</taxon>
        <taxon>Metazoa</taxon>
        <taxon>Ecdysozoa</taxon>
        <taxon>Arthropoda</taxon>
        <taxon>Crustacea</taxon>
        <taxon>Multicrustacea</taxon>
        <taxon>Malacostraca</taxon>
        <taxon>Eumalacostraca</taxon>
        <taxon>Eucarida</taxon>
        <taxon>Decapoda</taxon>
        <taxon>Pleocyemata</taxon>
        <taxon>Anomura</taxon>
        <taxon>Galatheoidea</taxon>
        <taxon>Porcellanidae</taxon>
        <taxon>Petrolisthes</taxon>
    </lineage>
</organism>
<feature type="compositionally biased region" description="Gly residues" evidence="1">
    <location>
        <begin position="1"/>
        <end position="13"/>
    </location>
</feature>